<comment type="caution">
    <text evidence="2">The sequence shown here is derived from an EMBL/GenBank/DDBJ whole genome shotgun (WGS) entry which is preliminary data.</text>
</comment>
<dbReference type="Proteomes" id="UP001501303">
    <property type="component" value="Unassembled WGS sequence"/>
</dbReference>
<dbReference type="InterPro" id="IPR009288">
    <property type="entry name" value="AIG2-like_dom"/>
</dbReference>
<dbReference type="InterPro" id="IPR013024">
    <property type="entry name" value="GGCT-like"/>
</dbReference>
<accession>A0ABN2P6V6</accession>
<sequence>MNGRRLPFFVYGTLRPGGRHHGWALAGRTAAQQPARLPGVVLYEGPGFPYAVPAPEDPRAQAHGELIHPAPGHYETVLKDLDHLEGYLPGAPGNHYERMAMPALTPDGGRIDAWVYVAAGPLAARLRRDGRRVPGDDWTAA</sequence>
<reference evidence="2 3" key="1">
    <citation type="journal article" date="2019" name="Int. J. Syst. Evol. Microbiol.">
        <title>The Global Catalogue of Microorganisms (GCM) 10K type strain sequencing project: providing services to taxonomists for standard genome sequencing and annotation.</title>
        <authorList>
            <consortium name="The Broad Institute Genomics Platform"/>
            <consortium name="The Broad Institute Genome Sequencing Center for Infectious Disease"/>
            <person name="Wu L."/>
            <person name="Ma J."/>
        </authorList>
    </citation>
    <scope>NUCLEOTIDE SEQUENCE [LARGE SCALE GENOMIC DNA]</scope>
    <source>
        <strain evidence="2 3">JCM 13581</strain>
    </source>
</reference>
<dbReference type="InterPro" id="IPR036568">
    <property type="entry name" value="GGCT-like_sf"/>
</dbReference>
<proteinExistence type="predicted"/>
<evidence type="ECO:0000259" key="1">
    <source>
        <dbReference type="Pfam" id="PF06094"/>
    </source>
</evidence>
<dbReference type="Pfam" id="PF06094">
    <property type="entry name" value="GGACT"/>
    <property type="match status" value="1"/>
</dbReference>
<protein>
    <submittedName>
        <fullName evidence="2">Gamma-glutamylcyclotransferase</fullName>
    </submittedName>
</protein>
<dbReference type="CDD" id="cd06661">
    <property type="entry name" value="GGCT_like"/>
    <property type="match status" value="1"/>
</dbReference>
<keyword evidence="3" id="KW-1185">Reference proteome</keyword>
<dbReference type="EMBL" id="BAAAMJ010000018">
    <property type="protein sequence ID" value="GAA1911608.1"/>
    <property type="molecule type" value="Genomic_DNA"/>
</dbReference>
<name>A0ABN2P6V6_9ACTN</name>
<gene>
    <name evidence="2" type="ORF">GCM10009716_21970</name>
</gene>
<dbReference type="SUPFAM" id="SSF110857">
    <property type="entry name" value="Gamma-glutamyl cyclotransferase-like"/>
    <property type="match status" value="1"/>
</dbReference>
<evidence type="ECO:0000313" key="2">
    <source>
        <dbReference type="EMBL" id="GAA1911608.1"/>
    </source>
</evidence>
<feature type="domain" description="Gamma-glutamylcyclotransferase AIG2-like" evidence="1">
    <location>
        <begin position="8"/>
        <end position="139"/>
    </location>
</feature>
<dbReference type="RefSeq" id="WP_344260943.1">
    <property type="nucleotide sequence ID" value="NZ_BAAAMJ010000018.1"/>
</dbReference>
<evidence type="ECO:0000313" key="3">
    <source>
        <dbReference type="Proteomes" id="UP001501303"/>
    </source>
</evidence>
<dbReference type="Gene3D" id="3.10.490.10">
    <property type="entry name" value="Gamma-glutamyl cyclotransferase-like"/>
    <property type="match status" value="1"/>
</dbReference>
<organism evidence="2 3">
    <name type="scientific">Streptomyces sodiiphilus</name>
    <dbReference type="NCBI Taxonomy" id="226217"/>
    <lineage>
        <taxon>Bacteria</taxon>
        <taxon>Bacillati</taxon>
        <taxon>Actinomycetota</taxon>
        <taxon>Actinomycetes</taxon>
        <taxon>Kitasatosporales</taxon>
        <taxon>Streptomycetaceae</taxon>
        <taxon>Streptomyces</taxon>
    </lineage>
</organism>